<evidence type="ECO:0000256" key="1">
    <source>
        <dbReference type="ARBA" id="ARBA00004202"/>
    </source>
</evidence>
<dbReference type="SUPFAM" id="SSF49299">
    <property type="entry name" value="PKD domain"/>
    <property type="match status" value="4"/>
</dbReference>
<dbReference type="FunFam" id="2.60.40.10:FF:000061">
    <property type="entry name" value="Dyslexia-associated protein KIAA0319 homolog"/>
    <property type="match status" value="1"/>
</dbReference>
<evidence type="ECO:0000256" key="5">
    <source>
        <dbReference type="ARBA" id="ARBA00022737"/>
    </source>
</evidence>
<keyword evidence="3" id="KW-1003">Cell membrane</keyword>
<dbReference type="Gene3D" id="1.25.40.330">
    <property type="entry name" value="Adenylate cyclase-associated CAP, N-terminal domain"/>
    <property type="match status" value="1"/>
</dbReference>
<feature type="domain" description="Reverse transcriptase" evidence="11">
    <location>
        <begin position="1166"/>
        <end position="1400"/>
    </location>
</feature>
<dbReference type="InterPro" id="IPR013992">
    <property type="entry name" value="Adenylate_cyclase-assoc_CAP_N"/>
</dbReference>
<dbReference type="GO" id="GO:0031410">
    <property type="term" value="C:cytoplasmic vesicle"/>
    <property type="evidence" value="ECO:0007669"/>
    <property type="project" value="TreeGrafter"/>
</dbReference>
<dbReference type="Pfam" id="PF22352">
    <property type="entry name" value="K319L-like_PKD"/>
    <property type="match status" value="5"/>
</dbReference>
<dbReference type="Pfam" id="PF08603">
    <property type="entry name" value="CAP_C"/>
    <property type="match status" value="1"/>
</dbReference>
<dbReference type="Pfam" id="PF13358">
    <property type="entry name" value="DDE_3"/>
    <property type="match status" value="1"/>
</dbReference>
<dbReference type="Pfam" id="PF09004">
    <property type="entry name" value="ALKBH8_N"/>
    <property type="match status" value="1"/>
</dbReference>
<dbReference type="GO" id="GO:0005886">
    <property type="term" value="C:plasma membrane"/>
    <property type="evidence" value="ECO:0007669"/>
    <property type="project" value="UniProtKB-SubCell"/>
</dbReference>
<dbReference type="InterPro" id="IPR006599">
    <property type="entry name" value="CARP_motif"/>
</dbReference>
<dbReference type="GO" id="GO:0008168">
    <property type="term" value="F:methyltransferase activity"/>
    <property type="evidence" value="ECO:0007669"/>
    <property type="project" value="InterPro"/>
</dbReference>
<dbReference type="InterPro" id="IPR022409">
    <property type="entry name" value="PKD/Chitinase_dom"/>
</dbReference>
<feature type="compositionally biased region" description="Pro residues" evidence="9">
    <location>
        <begin position="1704"/>
        <end position="1716"/>
    </location>
</feature>
<evidence type="ECO:0000259" key="11">
    <source>
        <dbReference type="PROSITE" id="PS50878"/>
    </source>
</evidence>
<evidence type="ECO:0000313" key="13">
    <source>
        <dbReference type="EMBL" id="KAK3511319.1"/>
    </source>
</evidence>
<dbReference type="Pfam" id="PF21938">
    <property type="entry name" value="CAP_N"/>
    <property type="match status" value="1"/>
</dbReference>
<dbReference type="GO" id="GO:0016706">
    <property type="term" value="F:2-oxoglutarate-dependent dioxygenase activity"/>
    <property type="evidence" value="ECO:0007669"/>
    <property type="project" value="InterPro"/>
</dbReference>
<dbReference type="FunFam" id="1.25.40.330:FF:000001">
    <property type="entry name" value="Adenylyl cyclase-associated protein"/>
    <property type="match status" value="1"/>
</dbReference>
<name>A0AAE0ULD2_9TELE</name>
<dbReference type="InterPro" id="IPR018106">
    <property type="entry name" value="CAP_CS_N"/>
</dbReference>
<dbReference type="Gene3D" id="2.160.20.70">
    <property type="match status" value="1"/>
</dbReference>
<dbReference type="PROSITE" id="PS50878">
    <property type="entry name" value="RT_POL"/>
    <property type="match status" value="1"/>
</dbReference>
<feature type="compositionally biased region" description="Low complexity" evidence="9">
    <location>
        <begin position="1693"/>
        <end position="1703"/>
    </location>
</feature>
<dbReference type="InterPro" id="IPR043502">
    <property type="entry name" value="DNA/RNA_pol_sf"/>
</dbReference>
<evidence type="ECO:0000256" key="7">
    <source>
        <dbReference type="ARBA" id="ARBA00023136"/>
    </source>
</evidence>
<dbReference type="SUPFAM" id="SSF56672">
    <property type="entry name" value="DNA/RNA polymerases"/>
    <property type="match status" value="1"/>
</dbReference>
<evidence type="ECO:0000313" key="14">
    <source>
        <dbReference type="Proteomes" id="UP001274896"/>
    </source>
</evidence>
<evidence type="ECO:0000256" key="9">
    <source>
        <dbReference type="SAM" id="MobiDB-lite"/>
    </source>
</evidence>
<sequence length="1950" mass="213528">MIPKTFGKIQKLNFLEGLSHYVWCKSNTAFQKKNIIPTVKYGGGSVMVWGCFAASGPGRLAVINGTMNSAVYQKILKENVRPSVCDLKLKRTWVLQQDNDPKHTSKSTSEWLKKNKMKTLEWPSQSPDLNPIEMLWHDLKKVVHARKPSNVAELQQFCKDEWAKIPPQRCNRLIARVVASMCRVSGGVLGIPCSSVIGLGWQPLAVDQGGTHCWESCCLEPSCSAVWSLGGYCVLLKCVRPNGCEISSLPQPHINSLGILQLLDKNKSKKGRIPRQALVADDELEPQLFSTTPASVASGILISESANKAMNEPVNSSREEAASSSWQNSTLPEDNMDHSSSNSSSGSPTNAPYSSTPAGTPPVKELVVSAGNNVEVTLPSSAVELNAFVVPAPPPGTDYAFDWRLRTHPKDYSGEMEGKHSSTLKLSKLTVGLYEFEVIVNGDGAHGEGYVNVTVKPEPRVNKPPVAVVSPKYQEISLPTSSTVIDGSQSTDDDKIVEWHWEEVKGPLREEKVSADTAILTLTSLVPGNYTFSLTVTDSDGAQNSTQAMLSVNKAMDYPPVAIAGPNQVITLPRNSITLYGNQSTDDHEPLAYEWSLSPESKGKVVEMQGVRTPTLQLSAMQEGDYTFQLTVTDSSGQQDTAQVMVIVQPENNKPPVADAGPDKELTLPVDHTTLDGSKSNDDQKIVKYHWEKTEGPDGVKIENADSPVATVTGLQVGKYTFKLTVTDERDLQSSDTVTVIAREEFDEPPVAKVQSSPPITLPVRTAFLDGSRSTDDKGVTSYLWKRDDSSPAAGAVLFLGNLVAGKYSFTLTVTDSKGQIGSGTGMVEVHQDVWERDLVELVLEVAVSQVSHRQRDMLLRQVAVLLGVLDSDIIVREISAFNEHSTRLVFLVSGGPGRSPLSGHSVATGLRNKLRKQKNDFLIFKARRVDTVVCQLNCSSHGECDSFTRRCMCHPFWMENFIRTELGDGESNCEWSVLYVTIASFMIVVAIATIVWGLICCCNRISGEIARRWDMLLHQRKVVYRCYSVEEDVCPDLEAFFINCKPFYSPREFSSFILDAYRSVPRAALGLSDHCLVHLLPTYRPKLKSAKPVAKEDAFRNGDRVLYNQARNTLNKEIRVAKRSYAKKLENQFSANDPASPLTPPATPLSPPPALWISEDDIFNRSLELCEVPACFKRSTIIPIPKKPKMTGLNDYRPVALTSVVMKSFERLVLAYLKNITGPLLDPLQFAYRANSSAFNTIIPTLLQTKLTQLSVPSSICQWITSFLTNRHQLVKLGKFKSNSRTTSTGAPQGCVLSPLLFSLYTNDCTSTDPSIKLLKFADDTTVIGLIQDGDESAYRQEIEQLAAWCSRNNLELNTLKTVEMIVDFRRNTPALPPLTIMNSTVPTVASFRFLGTTISQDLKWDTHIDATIKKAQQRLYFLRQLRKFNLPQELLIHFYSAVIESVLCTYGPHSNKVVGKKLFDFALSSKVIGFLCNGMAELANLVKRLEVAVGRLEAISSTGGTGGSVAGGAVAAYVEAYDGLISGPVAEYLALSQKIGGDVQKHADMMKQAFTCQRQVLVTASCSQKPSDAILTSLLAPMSKVIQQVQSFREQHRSSPLFNHLSAVSESVPALGWVAMAPKPGPYVKEMQDAAMFYTNRVLKDYKDKDKTHVDWVKAYLSIWTELQAYIKQHHTTGLIWSKTGQVASASGASAAPSSGAAPPPPPPGPPPPAADLDKAGGEDAGAASRNALFASLNKGADITKGLKHVSDNQKTHKNPQLRSQTGPLQSGPKPFSAARPAATSTQARTLPPVLELDGKKWRVENQEGAQDLVISDTELKQVVYAFKCNNSILQIKGKINSITIDNCKKLGLVFEDVVGIVEMINCKDVKVQVLGKVPTISINKTDGCHVYLSQDSLSCEIVSAKSSEMNVLVPGKDGEFTEIPVPEQFKTIWDGKKLVTTATEIAG</sequence>
<evidence type="ECO:0000256" key="3">
    <source>
        <dbReference type="ARBA" id="ARBA00022475"/>
    </source>
</evidence>
<dbReference type="InterPro" id="IPR056502">
    <property type="entry name" value="KIAA0319-like_C"/>
</dbReference>
<evidence type="ECO:0000256" key="4">
    <source>
        <dbReference type="ARBA" id="ARBA00022692"/>
    </source>
</evidence>
<dbReference type="InterPro" id="IPR036223">
    <property type="entry name" value="CAP_C_sf"/>
</dbReference>
<dbReference type="InterPro" id="IPR013980">
    <property type="entry name" value="MANSC_dom"/>
</dbReference>
<dbReference type="GO" id="GO:0001764">
    <property type="term" value="P:neuron migration"/>
    <property type="evidence" value="ECO:0007669"/>
    <property type="project" value="TreeGrafter"/>
</dbReference>
<feature type="region of interest" description="Disordered" evidence="9">
    <location>
        <begin position="1752"/>
        <end position="1790"/>
    </location>
</feature>
<feature type="domain" description="C-CAP/cofactor C-like" evidence="12">
    <location>
        <begin position="1794"/>
        <end position="1928"/>
    </location>
</feature>
<dbReference type="EMBL" id="JAUCMX010000024">
    <property type="protein sequence ID" value="KAK3511319.1"/>
    <property type="molecule type" value="Genomic_DNA"/>
</dbReference>
<dbReference type="Pfam" id="PF01213">
    <property type="entry name" value="CAP_N-CM"/>
    <property type="match status" value="1"/>
</dbReference>
<organism evidence="13 14">
    <name type="scientific">Hemibagrus guttatus</name>
    <dbReference type="NCBI Taxonomy" id="175788"/>
    <lineage>
        <taxon>Eukaryota</taxon>
        <taxon>Metazoa</taxon>
        <taxon>Chordata</taxon>
        <taxon>Craniata</taxon>
        <taxon>Vertebrata</taxon>
        <taxon>Euteleostomi</taxon>
        <taxon>Actinopterygii</taxon>
        <taxon>Neopterygii</taxon>
        <taxon>Teleostei</taxon>
        <taxon>Ostariophysi</taxon>
        <taxon>Siluriformes</taxon>
        <taxon>Bagridae</taxon>
        <taxon>Hemibagrus</taxon>
    </lineage>
</organism>
<feature type="compositionally biased region" description="Polar residues" evidence="9">
    <location>
        <begin position="1761"/>
        <end position="1771"/>
    </location>
</feature>
<proteinExistence type="inferred from homology"/>
<accession>A0AAE0ULD2</accession>
<dbReference type="InterPro" id="IPR036397">
    <property type="entry name" value="RNaseH_sf"/>
</dbReference>
<dbReference type="Pfam" id="PF00078">
    <property type="entry name" value="RVT_1"/>
    <property type="match status" value="1"/>
</dbReference>
<keyword evidence="6" id="KW-1133">Transmembrane helix</keyword>
<evidence type="ECO:0008006" key="15">
    <source>
        <dbReference type="Google" id="ProtNLM"/>
    </source>
</evidence>
<dbReference type="SUPFAM" id="SSF69340">
    <property type="entry name" value="C-terminal domain of adenylylcyclase associated protein"/>
    <property type="match status" value="1"/>
</dbReference>
<dbReference type="FunFam" id="2.60.40.10:FF:000258">
    <property type="entry name" value="Dyslexia-associated protein KIAA0319 homolog"/>
    <property type="match status" value="1"/>
</dbReference>
<feature type="region of interest" description="Disordered" evidence="9">
    <location>
        <begin position="310"/>
        <end position="360"/>
    </location>
</feature>
<feature type="region of interest" description="Disordered" evidence="9">
    <location>
        <begin position="1693"/>
        <end position="1727"/>
    </location>
</feature>
<feature type="compositionally biased region" description="Polar residues" evidence="9">
    <location>
        <begin position="310"/>
        <end position="332"/>
    </location>
</feature>
<dbReference type="Pfam" id="PF23597">
    <property type="entry name" value="KIAA0319_N"/>
    <property type="match status" value="1"/>
</dbReference>
<dbReference type="InterPro" id="IPR015095">
    <property type="entry name" value="AlkB_hom8_N"/>
</dbReference>
<comment type="subcellular location">
    <subcellularLocation>
        <location evidence="1">Cell membrane</location>
        <topology evidence="1">Peripheral membrane protein</topology>
    </subcellularLocation>
</comment>
<protein>
    <recommendedName>
        <fullName evidence="15">Adenylyl cyclase-associated protein</fullName>
    </recommendedName>
</protein>
<evidence type="ECO:0000256" key="8">
    <source>
        <dbReference type="ARBA" id="ARBA00023180"/>
    </source>
</evidence>
<dbReference type="CDD" id="cd01650">
    <property type="entry name" value="RT_nLTR_like"/>
    <property type="match status" value="1"/>
</dbReference>
<dbReference type="GO" id="GO:0003676">
    <property type="term" value="F:nucleic acid binding"/>
    <property type="evidence" value="ECO:0007669"/>
    <property type="project" value="InterPro"/>
</dbReference>
<reference evidence="13" key="1">
    <citation type="submission" date="2023-06" db="EMBL/GenBank/DDBJ databases">
        <title>Male Hemibagrus guttatus genome.</title>
        <authorList>
            <person name="Bian C."/>
        </authorList>
    </citation>
    <scope>NUCLEOTIDE SEQUENCE</scope>
    <source>
        <strain evidence="13">Male_cb2023</strain>
        <tissue evidence="13">Muscle</tissue>
    </source>
</reference>
<dbReference type="InterPro" id="IPR013912">
    <property type="entry name" value="Adenylate_cyclase-assoc_CAP_C"/>
</dbReference>
<dbReference type="PROSITE" id="PS51329">
    <property type="entry name" value="C_CAP_COFACTOR_C"/>
    <property type="match status" value="1"/>
</dbReference>
<dbReference type="GO" id="GO:0005794">
    <property type="term" value="C:Golgi apparatus"/>
    <property type="evidence" value="ECO:0007669"/>
    <property type="project" value="TreeGrafter"/>
</dbReference>
<dbReference type="InterPro" id="IPR036222">
    <property type="entry name" value="CAP_N_sf"/>
</dbReference>
<dbReference type="InterPro" id="IPR038717">
    <property type="entry name" value="Tc1-like_DDE_dom"/>
</dbReference>
<dbReference type="FunFam" id="2.160.20.70:FF:000001">
    <property type="entry name" value="Adenylyl cyclase-associated protein"/>
    <property type="match status" value="1"/>
</dbReference>
<keyword evidence="7" id="KW-0472">Membrane</keyword>
<dbReference type="Gene3D" id="2.60.40.10">
    <property type="entry name" value="Immunoglobulins"/>
    <property type="match status" value="5"/>
</dbReference>
<dbReference type="Proteomes" id="UP001274896">
    <property type="component" value="Unassembled WGS sequence"/>
</dbReference>
<evidence type="ECO:0000259" key="12">
    <source>
        <dbReference type="PROSITE" id="PS51329"/>
    </source>
</evidence>
<dbReference type="PANTHER" id="PTHR46182:SF3">
    <property type="entry name" value="DYSLEXIA-ASSOCIATED PROTEIN KIAA0319-LIKE PROTEIN"/>
    <property type="match status" value="1"/>
</dbReference>
<evidence type="ECO:0000259" key="10">
    <source>
        <dbReference type="PROSITE" id="PS50093"/>
    </source>
</evidence>
<dbReference type="SMART" id="SM00673">
    <property type="entry name" value="CARP"/>
    <property type="match status" value="2"/>
</dbReference>
<feature type="domain" description="PKD" evidence="10">
    <location>
        <begin position="589"/>
        <end position="649"/>
    </location>
</feature>
<dbReference type="InterPro" id="IPR000477">
    <property type="entry name" value="RT_dom"/>
</dbReference>
<keyword evidence="8" id="KW-0325">Glycoprotein</keyword>
<dbReference type="InterPro" id="IPR017901">
    <property type="entry name" value="C-CAP_CF_C-like"/>
</dbReference>
<evidence type="ECO:0000256" key="2">
    <source>
        <dbReference type="ARBA" id="ARBA00007659"/>
    </source>
</evidence>
<dbReference type="Pfam" id="PF23620">
    <property type="entry name" value="KIAA0319"/>
    <property type="match status" value="1"/>
</dbReference>
<keyword evidence="14" id="KW-1185">Reference proteome</keyword>
<dbReference type="GO" id="GO:0003779">
    <property type="term" value="F:actin binding"/>
    <property type="evidence" value="ECO:0007669"/>
    <property type="project" value="InterPro"/>
</dbReference>
<evidence type="ECO:0000256" key="6">
    <source>
        <dbReference type="ARBA" id="ARBA00022989"/>
    </source>
</evidence>
<keyword evidence="5" id="KW-0677">Repeat</keyword>
<dbReference type="GO" id="GO:0006259">
    <property type="term" value="P:DNA metabolic process"/>
    <property type="evidence" value="ECO:0007669"/>
    <property type="project" value="UniProtKB-ARBA"/>
</dbReference>
<dbReference type="CDD" id="cd00146">
    <property type="entry name" value="PKD"/>
    <property type="match status" value="4"/>
</dbReference>
<dbReference type="GO" id="GO:0007010">
    <property type="term" value="P:cytoskeleton organization"/>
    <property type="evidence" value="ECO:0007669"/>
    <property type="project" value="InterPro"/>
</dbReference>
<gene>
    <name evidence="13" type="ORF">QTP70_000388</name>
</gene>
<dbReference type="InterPro" id="IPR013783">
    <property type="entry name" value="Ig-like_fold"/>
</dbReference>
<dbReference type="PANTHER" id="PTHR46182">
    <property type="entry name" value="FI19480P1"/>
    <property type="match status" value="1"/>
</dbReference>
<comment type="similarity">
    <text evidence="2">Belongs to the CAP family.</text>
</comment>
<dbReference type="InterPro" id="IPR000601">
    <property type="entry name" value="PKD_dom"/>
</dbReference>
<dbReference type="SMART" id="SM00089">
    <property type="entry name" value="PKD"/>
    <property type="match status" value="4"/>
</dbReference>
<dbReference type="Gene3D" id="3.30.420.10">
    <property type="entry name" value="Ribonuclease H-like superfamily/Ribonuclease H"/>
    <property type="match status" value="1"/>
</dbReference>
<dbReference type="InterPro" id="IPR035986">
    <property type="entry name" value="PKD_dom_sf"/>
</dbReference>
<dbReference type="FunFam" id="2.60.40.10:FF:000319">
    <property type="entry name" value="Dyslexia-associated protein KIAA0319 homolog"/>
    <property type="match status" value="1"/>
</dbReference>
<dbReference type="SUPFAM" id="SSF101278">
    <property type="entry name" value="N-terminal domain of adenylylcyclase associated protein, CAP"/>
    <property type="match status" value="1"/>
</dbReference>
<keyword evidence="4" id="KW-0812">Transmembrane</keyword>
<feature type="compositionally biased region" description="Polar residues" evidence="9">
    <location>
        <begin position="348"/>
        <end position="358"/>
    </location>
</feature>
<comment type="caution">
    <text evidence="13">The sequence shown here is derived from an EMBL/GenBank/DDBJ whole genome shotgun (WGS) entry which is preliminary data.</text>
</comment>
<dbReference type="InterPro" id="IPR029865">
    <property type="entry name" value="KIAA0319-like"/>
</dbReference>
<dbReference type="FunFam" id="2.60.40.10:FF:000257">
    <property type="entry name" value="Dyslexia-associated protein KIAA0319-like"/>
    <property type="match status" value="1"/>
</dbReference>
<dbReference type="InterPro" id="IPR016098">
    <property type="entry name" value="CAP/MinC_C"/>
</dbReference>
<dbReference type="InterPro" id="IPR053950">
    <property type="entry name" value="CAP_N"/>
</dbReference>
<dbReference type="PROSITE" id="PS01088">
    <property type="entry name" value="CAP_1"/>
    <property type="match status" value="1"/>
</dbReference>
<dbReference type="PROSITE" id="PS50093">
    <property type="entry name" value="PKD"/>
    <property type="match status" value="1"/>
</dbReference>